<protein>
    <submittedName>
        <fullName evidence="1">Uncharacterized protein</fullName>
    </submittedName>
</protein>
<proteinExistence type="predicted"/>
<dbReference type="STRING" id="1423730.FC75_GL000220"/>
<dbReference type="OrthoDB" id="1842465at2"/>
<dbReference type="Proteomes" id="UP000050865">
    <property type="component" value="Unassembled WGS sequence"/>
</dbReference>
<sequence length="215" mass="24046">MTPAELFKQLVPIPESVWCEYLFDQDPLKDKVSPERRAELIAGGVACGEKIAKQLKEENGTKDATALAEKLCVITHTDADAILHQVFLATFTEPNQLKLFDTPITKLADLQVPGFTRDVILNIVTGHELFHYAEGKYDDLYTKTAKVDLWQLFGYHHQSTVRAVSEIAAMAFSWRLNKLTYSPLVLNILLLSQYAKTGAEPALAQLQQLTVQETA</sequence>
<organism evidence="1 2">
    <name type="scientific">Lacticaseibacillus camelliae DSM 22697 = JCM 13995</name>
    <dbReference type="NCBI Taxonomy" id="1423730"/>
    <lineage>
        <taxon>Bacteria</taxon>
        <taxon>Bacillati</taxon>
        <taxon>Bacillota</taxon>
        <taxon>Bacilli</taxon>
        <taxon>Lactobacillales</taxon>
        <taxon>Lactobacillaceae</taxon>
        <taxon>Lacticaseibacillus</taxon>
    </lineage>
</organism>
<comment type="caution">
    <text evidence="1">The sequence shown here is derived from an EMBL/GenBank/DDBJ whole genome shotgun (WGS) entry which is preliminary data.</text>
</comment>
<keyword evidence="2" id="KW-1185">Reference proteome</keyword>
<gene>
    <name evidence="1" type="ORF">FC75_GL000220</name>
</gene>
<evidence type="ECO:0000313" key="1">
    <source>
        <dbReference type="EMBL" id="KRN19121.1"/>
    </source>
</evidence>
<reference evidence="1 2" key="1">
    <citation type="journal article" date="2015" name="Genome Announc.">
        <title>Expanding the biotechnology potential of lactobacilli through comparative genomics of 213 strains and associated genera.</title>
        <authorList>
            <person name="Sun Z."/>
            <person name="Harris H.M."/>
            <person name="McCann A."/>
            <person name="Guo C."/>
            <person name="Argimon S."/>
            <person name="Zhang W."/>
            <person name="Yang X."/>
            <person name="Jeffery I.B."/>
            <person name="Cooney J.C."/>
            <person name="Kagawa T.F."/>
            <person name="Liu W."/>
            <person name="Song Y."/>
            <person name="Salvetti E."/>
            <person name="Wrobel A."/>
            <person name="Rasinkangas P."/>
            <person name="Parkhill J."/>
            <person name="Rea M.C."/>
            <person name="O'Sullivan O."/>
            <person name="Ritari J."/>
            <person name="Douillard F.P."/>
            <person name="Paul Ross R."/>
            <person name="Yang R."/>
            <person name="Briner A.E."/>
            <person name="Felis G.E."/>
            <person name="de Vos W.M."/>
            <person name="Barrangou R."/>
            <person name="Klaenhammer T.R."/>
            <person name="Caufield P.W."/>
            <person name="Cui Y."/>
            <person name="Zhang H."/>
            <person name="O'Toole P.W."/>
        </authorList>
    </citation>
    <scope>NUCLEOTIDE SEQUENCE [LARGE SCALE GENOMIC DNA]</scope>
    <source>
        <strain evidence="1 2">DSM 22697</strain>
    </source>
</reference>
<evidence type="ECO:0000313" key="2">
    <source>
        <dbReference type="Proteomes" id="UP000050865"/>
    </source>
</evidence>
<name>A0A0R2ESE7_9LACO</name>
<dbReference type="AlphaFoldDB" id="A0A0R2ESE7"/>
<dbReference type="EMBL" id="AYZJ01000077">
    <property type="protein sequence ID" value="KRN19121.1"/>
    <property type="molecule type" value="Genomic_DNA"/>
</dbReference>
<dbReference type="PATRIC" id="fig|1423730.4.peg.232"/>
<dbReference type="RefSeq" id="WP_054663645.1">
    <property type="nucleotide sequence ID" value="NZ_AYZJ01000077.1"/>
</dbReference>
<accession>A0A0R2ESE7</accession>